<dbReference type="AlphaFoldDB" id="A0A1B2H8S1"/>
<dbReference type="STRING" id="118101.ATN01_01465"/>
<evidence type="ECO:0000256" key="3">
    <source>
        <dbReference type="ARBA" id="ARBA00022475"/>
    </source>
</evidence>
<reference evidence="10 11" key="1">
    <citation type="submission" date="2015-11" db="EMBL/GenBank/DDBJ databases">
        <title>The complete genome of Buchnera aphidicola from Diuraphis noxia biotype SAM.</title>
        <authorList>
            <person name="Burger N.F.V."/>
            <person name="Oberholster A.-M."/>
        </authorList>
    </citation>
    <scope>NUCLEOTIDE SEQUENCE [LARGE SCALE GENOMIC DNA]</scope>
    <source>
        <strain evidence="10">SAM</strain>
    </source>
</reference>
<dbReference type="Pfam" id="PF12704">
    <property type="entry name" value="MacB_PCD"/>
    <property type="match status" value="1"/>
</dbReference>
<proteinExistence type="inferred from homology"/>
<dbReference type="InterPro" id="IPR051447">
    <property type="entry name" value="Lipoprotein-release_system"/>
</dbReference>
<dbReference type="PANTHER" id="PTHR30489">
    <property type="entry name" value="LIPOPROTEIN-RELEASING SYSTEM TRANSMEMBRANE PROTEIN LOLE"/>
    <property type="match status" value="1"/>
</dbReference>
<dbReference type="OrthoDB" id="9808461at2"/>
<evidence type="ECO:0000256" key="5">
    <source>
        <dbReference type="ARBA" id="ARBA00022989"/>
    </source>
</evidence>
<protein>
    <submittedName>
        <fullName evidence="10">Permease</fullName>
    </submittedName>
</protein>
<dbReference type="GO" id="GO:0098797">
    <property type="term" value="C:plasma membrane protein complex"/>
    <property type="evidence" value="ECO:0007669"/>
    <property type="project" value="TreeGrafter"/>
</dbReference>
<dbReference type="Proteomes" id="UP000093070">
    <property type="component" value="Chromosome"/>
</dbReference>
<keyword evidence="5 7" id="KW-1133">Transmembrane helix</keyword>
<dbReference type="PANTHER" id="PTHR30489:SF0">
    <property type="entry name" value="LIPOPROTEIN-RELEASING SYSTEM TRANSMEMBRANE PROTEIN LOLE"/>
    <property type="match status" value="1"/>
</dbReference>
<dbReference type="EMBL" id="CP013259">
    <property type="protein sequence ID" value="ANZ22508.1"/>
    <property type="molecule type" value="Genomic_DNA"/>
</dbReference>
<feature type="transmembrane region" description="Helical" evidence="7">
    <location>
        <begin position="25"/>
        <end position="48"/>
    </location>
</feature>
<dbReference type="InterPro" id="IPR003838">
    <property type="entry name" value="ABC3_permease_C"/>
</dbReference>
<name>A0A1B2H8S1_BUCDN</name>
<evidence type="ECO:0000256" key="2">
    <source>
        <dbReference type="ARBA" id="ARBA00005236"/>
    </source>
</evidence>
<keyword evidence="3" id="KW-1003">Cell membrane</keyword>
<keyword evidence="4 7" id="KW-0812">Transmembrane</keyword>
<comment type="similarity">
    <text evidence="2">Belongs to the ABC-4 integral membrane protein family. LolC/E subfamily.</text>
</comment>
<evidence type="ECO:0000256" key="4">
    <source>
        <dbReference type="ARBA" id="ARBA00022692"/>
    </source>
</evidence>
<evidence type="ECO:0000259" key="9">
    <source>
        <dbReference type="Pfam" id="PF12704"/>
    </source>
</evidence>
<evidence type="ECO:0000256" key="7">
    <source>
        <dbReference type="SAM" id="Phobius"/>
    </source>
</evidence>
<dbReference type="RefSeq" id="WP_075433329.1">
    <property type="nucleotide sequence ID" value="NZ_CP013259.1"/>
</dbReference>
<organism evidence="10 11">
    <name type="scientific">Buchnera aphidicola subsp. Diuraphis noxia</name>
    <dbReference type="NCBI Taxonomy" id="118101"/>
    <lineage>
        <taxon>Bacteria</taxon>
        <taxon>Pseudomonadati</taxon>
        <taxon>Pseudomonadota</taxon>
        <taxon>Gammaproteobacteria</taxon>
        <taxon>Enterobacterales</taxon>
        <taxon>Erwiniaceae</taxon>
        <taxon>Buchnera</taxon>
    </lineage>
</organism>
<feature type="domain" description="MacB-like periplasmic core" evidence="9">
    <location>
        <begin position="28"/>
        <end position="190"/>
    </location>
</feature>
<dbReference type="Pfam" id="PF02687">
    <property type="entry name" value="FtsX"/>
    <property type="match status" value="1"/>
</dbReference>
<evidence type="ECO:0000313" key="10">
    <source>
        <dbReference type="EMBL" id="ANZ22508.1"/>
    </source>
</evidence>
<accession>A0A1B2H8S1</accession>
<evidence type="ECO:0000313" key="11">
    <source>
        <dbReference type="Proteomes" id="UP000093070"/>
    </source>
</evidence>
<evidence type="ECO:0000259" key="8">
    <source>
        <dbReference type="Pfam" id="PF02687"/>
    </source>
</evidence>
<feature type="transmembrane region" description="Helical" evidence="7">
    <location>
        <begin position="311"/>
        <end position="334"/>
    </location>
</feature>
<keyword evidence="6 7" id="KW-0472">Membrane</keyword>
<feature type="domain" description="ABC3 transporter permease C-terminal" evidence="8">
    <location>
        <begin position="269"/>
        <end position="392"/>
    </location>
</feature>
<feature type="transmembrane region" description="Helical" evidence="7">
    <location>
        <begin position="341"/>
        <end position="360"/>
    </location>
</feature>
<feature type="transmembrane region" description="Helical" evidence="7">
    <location>
        <begin position="265"/>
        <end position="291"/>
    </location>
</feature>
<sequence length="399" mass="46178">MYKPIYLFISLRYLWNIHLPIFKKLTIILSITSIAISIASLIIIMSIINGFEENFKKNILSFVPHLIVTNKNNYINKSEFPKNILNLYSFQKFSEFINHEVILKTKNNISIGEIIGVDNISDKNINQYNIKNISNILYPNKYNTIIGLELAKKLNIHIGDQIKLISFSNKKSFFLKNNVTVKTFKVIDFFYTKNEIDYYQILINKEDSLNLLNFSKDYITGWRVWFKNPLSLDINQIKKLINGFVLLDWKSQKGELFKEMIIEKYIMFFLFILILIVSIFNIFISLTIYTIEKKNSIAILQSQGLANWKIILIFVIIGSSTAVIGNIFGTIISIILIQEKYFLKSLISIFFGEIDFFVIISLYQVLFVNIASILVTSLATLYPALNSIKSNPAKILSNE</sequence>
<dbReference type="GO" id="GO:0044874">
    <property type="term" value="P:lipoprotein localization to outer membrane"/>
    <property type="evidence" value="ECO:0007669"/>
    <property type="project" value="TreeGrafter"/>
</dbReference>
<comment type="subcellular location">
    <subcellularLocation>
        <location evidence="1">Cell membrane</location>
        <topology evidence="1">Multi-pass membrane protein</topology>
    </subcellularLocation>
</comment>
<dbReference type="InterPro" id="IPR025857">
    <property type="entry name" value="MacB_PCD"/>
</dbReference>
<evidence type="ECO:0000256" key="1">
    <source>
        <dbReference type="ARBA" id="ARBA00004651"/>
    </source>
</evidence>
<evidence type="ECO:0000256" key="6">
    <source>
        <dbReference type="ARBA" id="ARBA00023136"/>
    </source>
</evidence>
<gene>
    <name evidence="10" type="ORF">ATN01_01465</name>
</gene>